<accession>A0A6J8EJ08</accession>
<feature type="repeat" description="ANK" evidence="3">
    <location>
        <begin position="841"/>
        <end position="873"/>
    </location>
</feature>
<feature type="repeat" description="ANK" evidence="3">
    <location>
        <begin position="1969"/>
        <end position="2005"/>
    </location>
</feature>
<feature type="repeat" description="ANK" evidence="3">
    <location>
        <begin position="721"/>
        <end position="753"/>
    </location>
</feature>
<gene>
    <name evidence="6" type="ORF">MCOR_52837</name>
</gene>
<organism evidence="6 7">
    <name type="scientific">Mytilus coruscus</name>
    <name type="common">Sea mussel</name>
    <dbReference type="NCBI Taxonomy" id="42192"/>
    <lineage>
        <taxon>Eukaryota</taxon>
        <taxon>Metazoa</taxon>
        <taxon>Spiralia</taxon>
        <taxon>Lophotrochozoa</taxon>
        <taxon>Mollusca</taxon>
        <taxon>Bivalvia</taxon>
        <taxon>Autobranchia</taxon>
        <taxon>Pteriomorphia</taxon>
        <taxon>Mytilida</taxon>
        <taxon>Mytiloidea</taxon>
        <taxon>Mytilidae</taxon>
        <taxon>Mytilinae</taxon>
        <taxon>Mytilus</taxon>
    </lineage>
</organism>
<dbReference type="PROSITE" id="PS50225">
    <property type="entry name" value="SOCS"/>
    <property type="match status" value="1"/>
</dbReference>
<dbReference type="PANTHER" id="PTHR24198">
    <property type="entry name" value="ANKYRIN REPEAT AND PROTEIN KINASE DOMAIN-CONTAINING PROTEIN"/>
    <property type="match status" value="1"/>
</dbReference>
<dbReference type="PROSITE" id="PS50297">
    <property type="entry name" value="ANK_REP_REGION"/>
    <property type="match status" value="5"/>
</dbReference>
<dbReference type="Gene3D" id="1.25.40.20">
    <property type="entry name" value="Ankyrin repeat-containing domain"/>
    <property type="match status" value="9"/>
</dbReference>
<feature type="repeat" description="ANK" evidence="3">
    <location>
        <begin position="874"/>
        <end position="908"/>
    </location>
</feature>
<dbReference type="Pfam" id="PF12796">
    <property type="entry name" value="Ank_2"/>
    <property type="match status" value="5"/>
</dbReference>
<dbReference type="InterPro" id="IPR002110">
    <property type="entry name" value="Ankyrin_rpt"/>
</dbReference>
<keyword evidence="2 3" id="KW-0040">ANK repeat</keyword>
<dbReference type="SMART" id="SM00248">
    <property type="entry name" value="ANK"/>
    <property type="match status" value="38"/>
</dbReference>
<dbReference type="Proteomes" id="UP000507470">
    <property type="component" value="Unassembled WGS sequence"/>
</dbReference>
<keyword evidence="1" id="KW-0677">Repeat</keyword>
<evidence type="ECO:0000256" key="4">
    <source>
        <dbReference type="SAM" id="MobiDB-lite"/>
    </source>
</evidence>
<evidence type="ECO:0000259" key="5">
    <source>
        <dbReference type="PROSITE" id="PS50225"/>
    </source>
</evidence>
<evidence type="ECO:0000313" key="6">
    <source>
        <dbReference type="EMBL" id="CAC5420624.1"/>
    </source>
</evidence>
<feature type="repeat" description="ANK" evidence="3">
    <location>
        <begin position="572"/>
        <end position="604"/>
    </location>
</feature>
<dbReference type="OrthoDB" id="310270at2759"/>
<dbReference type="SUPFAM" id="SSF48403">
    <property type="entry name" value="Ankyrin repeat"/>
    <property type="match status" value="8"/>
</dbReference>
<name>A0A6J8EJ08_MYTCO</name>
<evidence type="ECO:0000256" key="2">
    <source>
        <dbReference type="ARBA" id="ARBA00023043"/>
    </source>
</evidence>
<feature type="repeat" description="ANK" evidence="3">
    <location>
        <begin position="1730"/>
        <end position="1762"/>
    </location>
</feature>
<protein>
    <recommendedName>
        <fullName evidence="5">SOCS box domain-containing protein</fullName>
    </recommendedName>
</protein>
<feature type="repeat" description="ANK" evidence="3">
    <location>
        <begin position="1615"/>
        <end position="1647"/>
    </location>
</feature>
<feature type="repeat" description="ANK" evidence="3">
    <location>
        <begin position="1127"/>
        <end position="1159"/>
    </location>
</feature>
<feature type="compositionally biased region" description="Basic residues" evidence="4">
    <location>
        <begin position="1020"/>
        <end position="1031"/>
    </location>
</feature>
<feature type="repeat" description="ANK" evidence="3">
    <location>
        <begin position="223"/>
        <end position="255"/>
    </location>
</feature>
<feature type="repeat" description="ANK" evidence="3">
    <location>
        <begin position="909"/>
        <end position="943"/>
    </location>
</feature>
<reference evidence="6 7" key="1">
    <citation type="submission" date="2020-06" db="EMBL/GenBank/DDBJ databases">
        <authorList>
            <person name="Li R."/>
            <person name="Bekaert M."/>
        </authorList>
    </citation>
    <scope>NUCLEOTIDE SEQUENCE [LARGE SCALE GENOMIC DNA]</scope>
    <source>
        <strain evidence="7">wild</strain>
    </source>
</reference>
<feature type="domain" description="SOCS box" evidence="5">
    <location>
        <begin position="2175"/>
        <end position="2222"/>
    </location>
</feature>
<dbReference type="PANTHER" id="PTHR24198:SF165">
    <property type="entry name" value="ANKYRIN REPEAT-CONTAINING PROTEIN-RELATED"/>
    <property type="match status" value="1"/>
</dbReference>
<dbReference type="PROSITE" id="PS50088">
    <property type="entry name" value="ANK_REPEAT"/>
    <property type="match status" value="12"/>
</dbReference>
<feature type="repeat" description="ANK" evidence="3">
    <location>
        <begin position="77"/>
        <end position="109"/>
    </location>
</feature>
<dbReference type="InterPro" id="IPR036770">
    <property type="entry name" value="Ankyrin_rpt-contain_sf"/>
</dbReference>
<sequence length="2268" mass="253275">MEDDRLFKRELRKAVDSKCIDSLLSLCNNPSHETAILNFSEYCDDKKLVHYAAKFGSVDLLKVLVGLGANIQDTTGTGKNTLHIACEEGNEDTVDYLLKTVSDSSFKTALTTSCDKKVYRNVFYYAAISGKINIVRCLENDRELDIDEVFPNKSTALFTLVKENQYEAAKLLCQCGADVNLGFQGQHFRPIHYLAERENGTEMLKLLLKYGANVNEYWGNPPYGHQPLFIALKHKCSENAKLLLEEGANVSFKGRVTKLGWIDCFCLAAMNCPSLIQNFLKHGADPNAEYEGKSVLTIAFNAHVKREDLIALIKAGASKGRDGQLELFIDAGITVEEIETRHGVSTLLSTLDNDFKIMRTCFSPQLIPKVISKLLLVGANPNLAREGEESPLILTIKNGLLKAADELIQAGANVNHIGVDGNNAAYACCKSGPMANKSSTMKALIEKGLLLNELLPCGDYLFDLIVEAGFDNSVLISMIENGANINLVKDGKNSVLMKCIQQKRYQVCCAMVEGGADVSYINAKGETAFDIFAEMFLETKIVNSKHGESVDKLNVLNAFLATGIDVNKLGVSGICPLIIAIWLRCEDTVRLILENGGDVNLMDNYYHTPLTTALKFDLEEIVNILLNAKANVNHLGGETRLPSIVANEEPSSAKHMRHSSYSESCMQQRSSVPQRSSVFKYGKSILTRIITKMPGLSMDRQEYYVSLLLDFGADPNIEEAGRDSTLMYAVRLESSVLVKTLIEAGADVNHVGRMNLTALHVYFKSYHRKGCKIHEKNIYADKQLILLMLLNKKGSTNAKSLHGDLPIHLAFQMESVDNERHQKDVLLLVNHSTEMNIPDRNGNTPIILASSFGSVAIIRKMIEMGADVNYKGYRGNSALHKHMISERFDREMVSILLKYGARLNIHNNSGETPLIRYLKRRHVEFQDIQFLVECGADLDSNREGCNSALMVAIEQNAFSIVDFLIRKKVNLNHIGQGGKTAFHVALLKGKCRFDVSIEIKLKRIASHQMQQSTQTDTAVNKRKRKHKVQNGKSPFKMRRAGINRMFEHPSGNAARVIHKEARRKIDDNHHAKVVETVESLLNAGTDVNIITENGKSPLYLLLSRHSHQTVQKLLPIIIEKGADPNLGHYPPLEIAVCLRRISVVKFLLNHGAKVDIKNRRNETPLISASRMCFLEQKEKLLEIIETLLREGSSVNVKDEQGNSPLIISITHGCFQANERCDSEVNKLVSLLLKYGTDPNTQENGKDSALILAVENMLPSVVRTLLIYGANIDHIGEQRQSLLQRCLQTKNATGSNFEMLNVLLSNKTFGDEVNVFFPQFLKYVQNVTKPDEILSAWYFRPVSCIPDTEKVDKKLTAKISTMVLSNSYVDPNFTKDQQNSPLIYFCKIECLDAVKLLIQYEADVNHIGEDGKTAVHHVMKISDPYTAVASLDCMLSKQPNLSLKDASGKTALDTAIEYMKDQCYHERNTHLNENERMKLMTLRCLMIRLLEAGATADVAALNSTLIDCAYAGDFNGMKSLIVHGANMHCRDTSGSSILHLCWSYGINEALAFFDWIVGEEFNMSIVNDDGDSILISMLSKSYIYSRDDQHDERDRIATHIANVFAQNEVQFVKNKCKNSPLHLAAKARYAKTIDVLIKFGLDVCDRNESGFTPLHSCLESPAADKTRVPEILTKLLTCALSKKDLKSLGGGKLLHLASTIVCYSEHDTTDLQTELTEILLNYGADPNDHFGNDVPLIEACRQINIGLTKLLLDSGANVNVENYEGNSILHVLFADHFSVYSSKEKKLQLVKLLLERGINANAVDKFGRSALFLAVQTAPDLNEAIDDLEEILECNYSSKEYYASKEIISELLQNGADVNLQDDSGNTVLTTFCRSGMDAGIGDALIQAEVDLRVCNDTFCIQYAITNRSLQRRKTKWVNFVCMLLETGASPNKFKEISNLVEVTVQGNSRLVEEILKHGGDVNFANKYDTKRTALHYACILKNPQERGVIIRTLVKFGADLNCPSITGEKPLDALMKSMIYDIAEHGIVLLDDPSCLKVEIDLSLFNLFVCGGCDLTPFKDLKNDKHGFHRLIGNTDYKWSRNLIGESMNFTERSRFNFDESVLLTLLKTGLFKTAENLIRSGWEVDSEHWFNTMNISEFDVSIIQICGRNAIPDVRDSKNQFQNFVSNEVIIKGPKPLSILCRKSIRQQLVSASRGAEIETKINILPIPSKMKSFLALRDFLQNKEIIKLGNNHRFAFDSQYASASIYPFTVGRFSGYRGYVNNFGYQ</sequence>
<feature type="repeat" description="ANK" evidence="3">
    <location>
        <begin position="44"/>
        <end position="76"/>
    </location>
</feature>
<dbReference type="Pfam" id="PF00023">
    <property type="entry name" value="Ank"/>
    <property type="match status" value="1"/>
</dbReference>
<keyword evidence="7" id="KW-1185">Reference proteome</keyword>
<evidence type="ECO:0000313" key="7">
    <source>
        <dbReference type="Proteomes" id="UP000507470"/>
    </source>
</evidence>
<dbReference type="SMART" id="SM00969">
    <property type="entry name" value="SOCS_box"/>
    <property type="match status" value="1"/>
</dbReference>
<proteinExistence type="predicted"/>
<dbReference type="InterPro" id="IPR001496">
    <property type="entry name" value="SOCS_box"/>
</dbReference>
<dbReference type="EMBL" id="CACVKT020009161">
    <property type="protein sequence ID" value="CAC5420624.1"/>
    <property type="molecule type" value="Genomic_DNA"/>
</dbReference>
<evidence type="ECO:0000256" key="3">
    <source>
        <dbReference type="PROSITE-ProRule" id="PRU00023"/>
    </source>
</evidence>
<dbReference type="Pfam" id="PF07525">
    <property type="entry name" value="SOCS_box"/>
    <property type="match status" value="1"/>
</dbReference>
<feature type="region of interest" description="Disordered" evidence="4">
    <location>
        <begin position="1010"/>
        <end position="1031"/>
    </location>
</feature>
<evidence type="ECO:0000256" key="1">
    <source>
        <dbReference type="ARBA" id="ARBA00022737"/>
    </source>
</evidence>